<dbReference type="InterPro" id="IPR005055">
    <property type="entry name" value="A10/PebIII"/>
</dbReference>
<evidence type="ECO:0000313" key="3">
    <source>
        <dbReference type="Proteomes" id="UP000007801"/>
    </source>
</evidence>
<dbReference type="PANTHER" id="PTHR11257">
    <property type="entry name" value="CHEMOSENSORY PROTEIN-RELATED"/>
    <property type="match status" value="1"/>
</dbReference>
<dbReference type="Gene3D" id="1.10.2080.10">
    <property type="entry name" value="Insect odorant-binding protein A10/Ejaculatory bulb-specific protein 3"/>
    <property type="match status" value="1"/>
</dbReference>
<dbReference type="FunCoup" id="A0A0P9CFL1">
    <property type="interactions" value="5"/>
</dbReference>
<dbReference type="KEGG" id="dan:26515423"/>
<evidence type="ECO:0000313" key="2">
    <source>
        <dbReference type="EMBL" id="KPU81698.1"/>
    </source>
</evidence>
<keyword evidence="3" id="KW-1185">Reference proteome</keyword>
<dbReference type="SMR" id="A0A0P9CFL1"/>
<dbReference type="STRING" id="7217.A0A0P9CFL1"/>
<dbReference type="EMBL" id="CH902621">
    <property type="protein sequence ID" value="KPU81698.1"/>
    <property type="molecule type" value="Genomic_DNA"/>
</dbReference>
<proteinExistence type="predicted"/>
<evidence type="ECO:0000256" key="1">
    <source>
        <dbReference type="SAM" id="Phobius"/>
    </source>
</evidence>
<sequence length="146" mass="16921">MLYLKESLVKSPLFFALICISIYIDYGLAYPSTSTKIVSSESLYNNEFDNVNLDEILNQDRLLNNYIKCLERAGPCTPDGKMLKQILPDAMLTDCSKCTQKQKCGAEKVTSHLIDNRPKDWERLEKIYDPMGTYRLKYQKKKQNHI</sequence>
<dbReference type="SUPFAM" id="SSF100910">
    <property type="entry name" value="Chemosensory protein Csp2"/>
    <property type="match status" value="1"/>
</dbReference>
<gene>
    <name evidence="2" type="primary">Dana\GF28014</name>
    <name evidence="2" type="ORF">GF28014</name>
</gene>
<name>A0A0P9CFL1_DROAN</name>
<dbReference type="PANTHER" id="PTHR11257:SF12">
    <property type="entry name" value="EJACULATORY BULB-SPECIFIC PROTEIN 3-RELATED"/>
    <property type="match status" value="1"/>
</dbReference>
<protein>
    <recommendedName>
        <fullName evidence="4">Odorant-binding protein A10</fullName>
    </recommendedName>
</protein>
<evidence type="ECO:0008006" key="4">
    <source>
        <dbReference type="Google" id="ProtNLM"/>
    </source>
</evidence>
<dbReference type="InterPro" id="IPR036682">
    <property type="entry name" value="OS_D_A10/PebIII_sf"/>
</dbReference>
<dbReference type="InParanoid" id="A0A0P9CFL1"/>
<organism evidence="2 3">
    <name type="scientific">Drosophila ananassae</name>
    <name type="common">Fruit fly</name>
    <dbReference type="NCBI Taxonomy" id="7217"/>
    <lineage>
        <taxon>Eukaryota</taxon>
        <taxon>Metazoa</taxon>
        <taxon>Ecdysozoa</taxon>
        <taxon>Arthropoda</taxon>
        <taxon>Hexapoda</taxon>
        <taxon>Insecta</taxon>
        <taxon>Pterygota</taxon>
        <taxon>Neoptera</taxon>
        <taxon>Endopterygota</taxon>
        <taxon>Diptera</taxon>
        <taxon>Brachycera</taxon>
        <taxon>Muscomorpha</taxon>
        <taxon>Ephydroidea</taxon>
        <taxon>Drosophilidae</taxon>
        <taxon>Drosophila</taxon>
        <taxon>Sophophora</taxon>
    </lineage>
</organism>
<dbReference type="Proteomes" id="UP000007801">
    <property type="component" value="Unassembled WGS sequence"/>
</dbReference>
<feature type="transmembrane region" description="Helical" evidence="1">
    <location>
        <begin position="12"/>
        <end position="30"/>
    </location>
</feature>
<dbReference type="Pfam" id="PF03392">
    <property type="entry name" value="OS-D"/>
    <property type="match status" value="1"/>
</dbReference>
<dbReference type="OrthoDB" id="8183954at2759"/>
<keyword evidence="1" id="KW-0812">Transmembrane</keyword>
<dbReference type="CTD" id="39906"/>
<keyword evidence="1" id="KW-0472">Membrane</keyword>
<dbReference type="AlphaFoldDB" id="A0A0P9CFL1"/>
<dbReference type="GeneID" id="26515423"/>
<keyword evidence="1" id="KW-1133">Transmembrane helix</keyword>
<accession>A0A0P9CFL1</accession>
<reference evidence="2 3" key="1">
    <citation type="journal article" date="2007" name="Nature">
        <title>Evolution of genes and genomes on the Drosophila phylogeny.</title>
        <authorList>
            <consortium name="Drosophila 12 Genomes Consortium"/>
            <person name="Clark A.G."/>
            <person name="Eisen M.B."/>
            <person name="Smith D.R."/>
            <person name="Bergman C.M."/>
            <person name="Oliver B."/>
            <person name="Markow T.A."/>
            <person name="Kaufman T.C."/>
            <person name="Kellis M."/>
            <person name="Gelbart W."/>
            <person name="Iyer V.N."/>
            <person name="Pollard D.A."/>
            <person name="Sackton T.B."/>
            <person name="Larracuente A.M."/>
            <person name="Singh N.D."/>
            <person name="Abad J.P."/>
            <person name="Abt D.N."/>
            <person name="Adryan B."/>
            <person name="Aguade M."/>
            <person name="Akashi H."/>
            <person name="Anderson W.W."/>
            <person name="Aquadro C.F."/>
            <person name="Ardell D.H."/>
            <person name="Arguello R."/>
            <person name="Artieri C.G."/>
            <person name="Barbash D.A."/>
            <person name="Barker D."/>
            <person name="Barsanti P."/>
            <person name="Batterham P."/>
            <person name="Batzoglou S."/>
            <person name="Begun D."/>
            <person name="Bhutkar A."/>
            <person name="Blanco E."/>
            <person name="Bosak S.A."/>
            <person name="Bradley R.K."/>
            <person name="Brand A.D."/>
            <person name="Brent M.R."/>
            <person name="Brooks A.N."/>
            <person name="Brown R.H."/>
            <person name="Butlin R.K."/>
            <person name="Caggese C."/>
            <person name="Calvi B.R."/>
            <person name="Bernardo de Carvalho A."/>
            <person name="Caspi A."/>
            <person name="Castrezana S."/>
            <person name="Celniker S.E."/>
            <person name="Chang J.L."/>
            <person name="Chapple C."/>
            <person name="Chatterji S."/>
            <person name="Chinwalla A."/>
            <person name="Civetta A."/>
            <person name="Clifton S.W."/>
            <person name="Comeron J.M."/>
            <person name="Costello J.C."/>
            <person name="Coyne J.A."/>
            <person name="Daub J."/>
            <person name="David R.G."/>
            <person name="Delcher A.L."/>
            <person name="Delehaunty K."/>
            <person name="Do C.B."/>
            <person name="Ebling H."/>
            <person name="Edwards K."/>
            <person name="Eickbush T."/>
            <person name="Evans J.D."/>
            <person name="Filipski A."/>
            <person name="Findeiss S."/>
            <person name="Freyhult E."/>
            <person name="Fulton L."/>
            <person name="Fulton R."/>
            <person name="Garcia A.C."/>
            <person name="Gardiner A."/>
            <person name="Garfield D.A."/>
            <person name="Garvin B.E."/>
            <person name="Gibson G."/>
            <person name="Gilbert D."/>
            <person name="Gnerre S."/>
            <person name="Godfrey J."/>
            <person name="Good R."/>
            <person name="Gotea V."/>
            <person name="Gravely B."/>
            <person name="Greenberg A.J."/>
            <person name="Griffiths-Jones S."/>
            <person name="Gross S."/>
            <person name="Guigo R."/>
            <person name="Gustafson E.A."/>
            <person name="Haerty W."/>
            <person name="Hahn M.W."/>
            <person name="Halligan D.L."/>
            <person name="Halpern A.L."/>
            <person name="Halter G.M."/>
            <person name="Han M.V."/>
            <person name="Heger A."/>
            <person name="Hillier L."/>
            <person name="Hinrichs A.S."/>
            <person name="Holmes I."/>
            <person name="Hoskins R.A."/>
            <person name="Hubisz M.J."/>
            <person name="Hultmark D."/>
            <person name="Huntley M.A."/>
            <person name="Jaffe D.B."/>
            <person name="Jagadeeshan S."/>
            <person name="Jeck W.R."/>
            <person name="Johnson J."/>
            <person name="Jones C.D."/>
            <person name="Jordan W.C."/>
            <person name="Karpen G.H."/>
            <person name="Kataoka E."/>
            <person name="Keightley P.D."/>
            <person name="Kheradpour P."/>
            <person name="Kirkness E.F."/>
            <person name="Koerich L.B."/>
            <person name="Kristiansen K."/>
            <person name="Kudrna D."/>
            <person name="Kulathinal R.J."/>
            <person name="Kumar S."/>
            <person name="Kwok R."/>
            <person name="Lander E."/>
            <person name="Langley C.H."/>
            <person name="Lapoint R."/>
            <person name="Lazzaro B.P."/>
            <person name="Lee S.J."/>
            <person name="Levesque L."/>
            <person name="Li R."/>
            <person name="Lin C.F."/>
            <person name="Lin M.F."/>
            <person name="Lindblad-Toh K."/>
            <person name="Llopart A."/>
            <person name="Long M."/>
            <person name="Low L."/>
            <person name="Lozovsky E."/>
            <person name="Lu J."/>
            <person name="Luo M."/>
            <person name="Machado C.A."/>
            <person name="Makalowski W."/>
            <person name="Marzo M."/>
            <person name="Matsuda M."/>
            <person name="Matzkin L."/>
            <person name="McAllister B."/>
            <person name="McBride C.S."/>
            <person name="McKernan B."/>
            <person name="McKernan K."/>
            <person name="Mendez-Lago M."/>
            <person name="Minx P."/>
            <person name="Mollenhauer M.U."/>
            <person name="Montooth K."/>
            <person name="Mount S.M."/>
            <person name="Mu X."/>
            <person name="Myers E."/>
            <person name="Negre B."/>
            <person name="Newfeld S."/>
            <person name="Nielsen R."/>
            <person name="Noor M.A."/>
            <person name="O'Grady P."/>
            <person name="Pachter L."/>
            <person name="Papaceit M."/>
            <person name="Parisi M.J."/>
            <person name="Parisi M."/>
            <person name="Parts L."/>
            <person name="Pedersen J.S."/>
            <person name="Pesole G."/>
            <person name="Phillippy A.M."/>
            <person name="Ponting C.P."/>
            <person name="Pop M."/>
            <person name="Porcelli D."/>
            <person name="Powell J.R."/>
            <person name="Prohaska S."/>
            <person name="Pruitt K."/>
            <person name="Puig M."/>
            <person name="Quesneville H."/>
            <person name="Ram K.R."/>
            <person name="Rand D."/>
            <person name="Rasmussen M.D."/>
            <person name="Reed L.K."/>
            <person name="Reenan R."/>
            <person name="Reily A."/>
            <person name="Remington K.A."/>
            <person name="Rieger T.T."/>
            <person name="Ritchie M.G."/>
            <person name="Robin C."/>
            <person name="Rogers Y.H."/>
            <person name="Rohde C."/>
            <person name="Rozas J."/>
            <person name="Rubenfield M.J."/>
            <person name="Ruiz A."/>
            <person name="Russo S."/>
            <person name="Salzberg S.L."/>
            <person name="Sanchez-Gracia A."/>
            <person name="Saranga D.J."/>
            <person name="Sato H."/>
            <person name="Schaeffer S.W."/>
            <person name="Schatz M.C."/>
            <person name="Schlenke T."/>
            <person name="Schwartz R."/>
            <person name="Segarra C."/>
            <person name="Singh R.S."/>
            <person name="Sirot L."/>
            <person name="Sirota M."/>
            <person name="Sisneros N.B."/>
            <person name="Smith C.D."/>
            <person name="Smith T.F."/>
            <person name="Spieth J."/>
            <person name="Stage D.E."/>
            <person name="Stark A."/>
            <person name="Stephan W."/>
            <person name="Strausberg R.L."/>
            <person name="Strempel S."/>
            <person name="Sturgill D."/>
            <person name="Sutton G."/>
            <person name="Sutton G.G."/>
            <person name="Tao W."/>
            <person name="Teichmann S."/>
            <person name="Tobari Y.N."/>
            <person name="Tomimura Y."/>
            <person name="Tsolas J.M."/>
            <person name="Valente V.L."/>
            <person name="Venter E."/>
            <person name="Venter J.C."/>
            <person name="Vicario S."/>
            <person name="Vieira F.G."/>
            <person name="Vilella A.J."/>
            <person name="Villasante A."/>
            <person name="Walenz B."/>
            <person name="Wang J."/>
            <person name="Wasserman M."/>
            <person name="Watts T."/>
            <person name="Wilson D."/>
            <person name="Wilson R.K."/>
            <person name="Wing R.A."/>
            <person name="Wolfner M.F."/>
            <person name="Wong A."/>
            <person name="Wong G.K."/>
            <person name="Wu C.I."/>
            <person name="Wu G."/>
            <person name="Yamamoto D."/>
            <person name="Yang H.P."/>
            <person name="Yang S.P."/>
            <person name="Yorke J.A."/>
            <person name="Yoshida K."/>
            <person name="Zdobnov E."/>
            <person name="Zhang P."/>
            <person name="Zhang Y."/>
            <person name="Zimin A.V."/>
            <person name="Baldwin J."/>
            <person name="Abdouelleil A."/>
            <person name="Abdulkadir J."/>
            <person name="Abebe A."/>
            <person name="Abera B."/>
            <person name="Abreu J."/>
            <person name="Acer S.C."/>
            <person name="Aftuck L."/>
            <person name="Alexander A."/>
            <person name="An P."/>
            <person name="Anderson E."/>
            <person name="Anderson S."/>
            <person name="Arachi H."/>
            <person name="Azer M."/>
            <person name="Bachantsang P."/>
            <person name="Barry A."/>
            <person name="Bayul T."/>
            <person name="Berlin A."/>
            <person name="Bessette D."/>
            <person name="Bloom T."/>
            <person name="Blye J."/>
            <person name="Boguslavskiy L."/>
            <person name="Bonnet C."/>
            <person name="Boukhgalter B."/>
            <person name="Bourzgui I."/>
            <person name="Brown A."/>
            <person name="Cahill P."/>
            <person name="Channer S."/>
            <person name="Cheshatsang Y."/>
            <person name="Chuda L."/>
            <person name="Citroen M."/>
            <person name="Collymore A."/>
            <person name="Cooke P."/>
            <person name="Costello M."/>
            <person name="D'Aco K."/>
            <person name="Daza R."/>
            <person name="De Haan G."/>
            <person name="DeGray S."/>
            <person name="DeMaso C."/>
            <person name="Dhargay N."/>
            <person name="Dooley K."/>
            <person name="Dooley E."/>
            <person name="Doricent M."/>
            <person name="Dorje P."/>
            <person name="Dorjee K."/>
            <person name="Dupes A."/>
            <person name="Elong R."/>
            <person name="Falk J."/>
            <person name="Farina A."/>
            <person name="Faro S."/>
            <person name="Ferguson D."/>
            <person name="Fisher S."/>
            <person name="Foley C.D."/>
            <person name="Franke A."/>
            <person name="Friedrich D."/>
            <person name="Gadbois L."/>
            <person name="Gearin G."/>
            <person name="Gearin C.R."/>
            <person name="Giannoukos G."/>
            <person name="Goode T."/>
            <person name="Graham J."/>
            <person name="Grandbois E."/>
            <person name="Grewal S."/>
            <person name="Gyaltsen K."/>
            <person name="Hafez N."/>
            <person name="Hagos B."/>
            <person name="Hall J."/>
            <person name="Henson C."/>
            <person name="Hollinger A."/>
            <person name="Honan T."/>
            <person name="Huard M.D."/>
            <person name="Hughes L."/>
            <person name="Hurhula B."/>
            <person name="Husby M.E."/>
            <person name="Kamat A."/>
            <person name="Kanga B."/>
            <person name="Kashin S."/>
            <person name="Khazanovich D."/>
            <person name="Kisner P."/>
            <person name="Lance K."/>
            <person name="Lara M."/>
            <person name="Lee W."/>
            <person name="Lennon N."/>
            <person name="Letendre F."/>
            <person name="LeVine R."/>
            <person name="Lipovsky A."/>
            <person name="Liu X."/>
            <person name="Liu J."/>
            <person name="Liu S."/>
            <person name="Lokyitsang T."/>
            <person name="Lokyitsang Y."/>
            <person name="Lubonja R."/>
            <person name="Lui A."/>
            <person name="MacDonald P."/>
            <person name="Magnisalis V."/>
            <person name="Maru K."/>
            <person name="Matthews C."/>
            <person name="McCusker W."/>
            <person name="McDonough S."/>
            <person name="Mehta T."/>
            <person name="Meldrim J."/>
            <person name="Meneus L."/>
            <person name="Mihai O."/>
            <person name="Mihalev A."/>
            <person name="Mihova T."/>
            <person name="Mittelman R."/>
            <person name="Mlenga V."/>
            <person name="Montmayeur A."/>
            <person name="Mulrain L."/>
            <person name="Navidi A."/>
            <person name="Naylor J."/>
            <person name="Negash T."/>
            <person name="Nguyen T."/>
            <person name="Nguyen N."/>
            <person name="Nicol R."/>
            <person name="Norbu C."/>
            <person name="Norbu N."/>
            <person name="Novod N."/>
            <person name="O'Neill B."/>
            <person name="Osman S."/>
            <person name="Markiewicz E."/>
            <person name="Oyono O.L."/>
            <person name="Patti C."/>
            <person name="Phunkhang P."/>
            <person name="Pierre F."/>
            <person name="Priest M."/>
            <person name="Raghuraman S."/>
            <person name="Rege F."/>
            <person name="Reyes R."/>
            <person name="Rise C."/>
            <person name="Rogov P."/>
            <person name="Ross K."/>
            <person name="Ryan E."/>
            <person name="Settipalli S."/>
            <person name="Shea T."/>
            <person name="Sherpa N."/>
            <person name="Shi L."/>
            <person name="Shih D."/>
            <person name="Sparrow T."/>
            <person name="Spaulding J."/>
            <person name="Stalker J."/>
            <person name="Stange-Thomann N."/>
            <person name="Stavropoulos S."/>
            <person name="Stone C."/>
            <person name="Strader C."/>
            <person name="Tesfaye S."/>
            <person name="Thomson T."/>
            <person name="Thoulutsang Y."/>
            <person name="Thoulutsang D."/>
            <person name="Topham K."/>
            <person name="Topping I."/>
            <person name="Tsamla T."/>
            <person name="Vassiliev H."/>
            <person name="Vo A."/>
            <person name="Wangchuk T."/>
            <person name="Wangdi T."/>
            <person name="Weiand M."/>
            <person name="Wilkinson J."/>
            <person name="Wilson A."/>
            <person name="Yadav S."/>
            <person name="Young G."/>
            <person name="Yu Q."/>
            <person name="Zembek L."/>
            <person name="Zhong D."/>
            <person name="Zimmer A."/>
            <person name="Zwirko Z."/>
            <person name="Jaffe D.B."/>
            <person name="Alvarez P."/>
            <person name="Brockman W."/>
            <person name="Butler J."/>
            <person name="Chin C."/>
            <person name="Gnerre S."/>
            <person name="Grabherr M."/>
            <person name="Kleber M."/>
            <person name="Mauceli E."/>
            <person name="MacCallum I."/>
        </authorList>
    </citation>
    <scope>NUCLEOTIDE SEQUENCE [LARGE SCALE GENOMIC DNA]</scope>
    <source>
        <strain evidence="3">Tucson 14024-0371.13</strain>
    </source>
</reference>